<feature type="binding site" evidence="6">
    <location>
        <position position="90"/>
    </location>
    <ligand>
        <name>NAD(+)</name>
        <dbReference type="ChEBI" id="CHEBI:57540"/>
    </ligand>
</feature>
<dbReference type="Pfam" id="PF20143">
    <property type="entry name" value="NAD_kinase_C"/>
    <property type="match status" value="1"/>
</dbReference>
<dbReference type="SUPFAM" id="SSF111331">
    <property type="entry name" value="NAD kinase/diacylglycerol kinase-like"/>
    <property type="match status" value="1"/>
</dbReference>
<keyword evidence="6" id="KW-0547">Nucleotide-binding</keyword>
<feature type="binding site" evidence="6">
    <location>
        <begin position="195"/>
        <end position="200"/>
    </location>
    <ligand>
        <name>NAD(+)</name>
        <dbReference type="ChEBI" id="CHEBI:57540"/>
    </ligand>
</feature>
<evidence type="ECO:0000256" key="2">
    <source>
        <dbReference type="ARBA" id="ARBA00022777"/>
    </source>
</evidence>
<protein>
    <recommendedName>
        <fullName evidence="6">NAD kinase</fullName>
        <ecNumber evidence="6">2.7.1.23</ecNumber>
    </recommendedName>
    <alternativeName>
        <fullName evidence="6">ATP-dependent NAD kinase</fullName>
    </alternativeName>
</protein>
<feature type="binding site" evidence="6">
    <location>
        <begin position="85"/>
        <end position="86"/>
    </location>
    <ligand>
        <name>NAD(+)</name>
        <dbReference type="ChEBI" id="CHEBI:57540"/>
    </ligand>
</feature>
<dbReference type="HAMAP" id="MF_00361">
    <property type="entry name" value="NAD_kinase"/>
    <property type="match status" value="1"/>
</dbReference>
<dbReference type="InterPro" id="IPR016064">
    <property type="entry name" value="NAD/diacylglycerol_kinase_sf"/>
</dbReference>
<dbReference type="AlphaFoldDB" id="A0A2N7PHZ6"/>
<feature type="binding site" evidence="6">
    <location>
        <position position="165"/>
    </location>
    <ligand>
        <name>NAD(+)</name>
        <dbReference type="ChEBI" id="CHEBI:57540"/>
    </ligand>
</feature>
<dbReference type="EMBL" id="PNIE01000102">
    <property type="protein sequence ID" value="PMP60622.1"/>
    <property type="molecule type" value="Genomic_DNA"/>
</dbReference>
<comment type="subcellular location">
    <subcellularLocation>
        <location evidence="6">Cytoplasm</location>
    </subcellularLocation>
</comment>
<dbReference type="GO" id="GO:0019674">
    <property type="term" value="P:NAD+ metabolic process"/>
    <property type="evidence" value="ECO:0007669"/>
    <property type="project" value="InterPro"/>
</dbReference>
<reference evidence="7 8" key="1">
    <citation type="submission" date="2018-01" db="EMBL/GenBank/DDBJ databases">
        <title>Metagenomic assembled genomes from two thermal pools in the Uzon Caldera, Kamchatka, Russia.</title>
        <authorList>
            <person name="Wilkins L."/>
            <person name="Ettinger C."/>
        </authorList>
    </citation>
    <scope>NUCLEOTIDE SEQUENCE [LARGE SCALE GENOMIC DNA]</scope>
    <source>
        <strain evidence="7">ZAV-15</strain>
    </source>
</reference>
<sequence>MSFGKALSFNKGLIILLKSFKNALDKLFVIGILKEMLTFLFFCKTSISLPEKFLKTIEDFQITLKKVEELSAEEKPLGILVLGGDGTLLKAVPYAYQFDLPVIGVNMGKFGFLTEITLEELALALEKFLEGKVFLEERRLLKVTYEDKEEVVLNEGAILKGPFGKSITLNLKIDGEDFIEVYGDGLIVSTPTGSTAYNISAGGPVVHPKVRAFIITPICSFKINHRPFVIPEESILEVRLKEGEGEVHLLLDGRTNWFIEKEKRIIFTTAERPLKIVSSPTKSYFQILKEKFSW</sequence>
<comment type="catalytic activity">
    <reaction evidence="5 6">
        <text>NAD(+) + ATP = ADP + NADP(+) + H(+)</text>
        <dbReference type="Rhea" id="RHEA:18629"/>
        <dbReference type="ChEBI" id="CHEBI:15378"/>
        <dbReference type="ChEBI" id="CHEBI:30616"/>
        <dbReference type="ChEBI" id="CHEBI:57540"/>
        <dbReference type="ChEBI" id="CHEBI:58349"/>
        <dbReference type="ChEBI" id="CHEBI:456216"/>
        <dbReference type="EC" id="2.7.1.23"/>
    </reaction>
</comment>
<dbReference type="InterPro" id="IPR017437">
    <property type="entry name" value="ATP-NAD_kinase_PpnK-typ_C"/>
</dbReference>
<feature type="binding site" evidence="6">
    <location>
        <position position="184"/>
    </location>
    <ligand>
        <name>NAD(+)</name>
        <dbReference type="ChEBI" id="CHEBI:57540"/>
    </ligand>
</feature>
<dbReference type="GO" id="GO:0005524">
    <property type="term" value="F:ATP binding"/>
    <property type="evidence" value="ECO:0007669"/>
    <property type="project" value="UniProtKB-KW"/>
</dbReference>
<evidence type="ECO:0000256" key="4">
    <source>
        <dbReference type="ARBA" id="ARBA00023027"/>
    </source>
</evidence>
<evidence type="ECO:0000313" key="8">
    <source>
        <dbReference type="Proteomes" id="UP000235731"/>
    </source>
</evidence>
<accession>A0A2N7PHZ6</accession>
<dbReference type="Proteomes" id="UP000235731">
    <property type="component" value="Unassembled WGS sequence"/>
</dbReference>
<keyword evidence="6" id="KW-0963">Cytoplasm</keyword>
<evidence type="ECO:0000313" key="7">
    <source>
        <dbReference type="EMBL" id="PMP60622.1"/>
    </source>
</evidence>
<dbReference type="Gene3D" id="3.40.50.10330">
    <property type="entry name" value="Probable inorganic polyphosphate/atp-NAD kinase, domain 1"/>
    <property type="match status" value="1"/>
</dbReference>
<dbReference type="EC" id="2.7.1.23" evidence="6"/>
<keyword evidence="1 6" id="KW-0808">Transferase</keyword>
<keyword evidence="4 6" id="KW-0520">NAD</keyword>
<keyword evidence="2 6" id="KW-0418">Kinase</keyword>
<name>A0A2N7PHZ6_9BACT</name>
<dbReference type="GO" id="GO:0006741">
    <property type="term" value="P:NADP+ biosynthetic process"/>
    <property type="evidence" value="ECO:0007669"/>
    <property type="project" value="UniProtKB-UniRule"/>
</dbReference>
<keyword evidence="3 6" id="KW-0521">NADP</keyword>
<dbReference type="GO" id="GO:0003951">
    <property type="term" value="F:NAD+ kinase activity"/>
    <property type="evidence" value="ECO:0007669"/>
    <property type="project" value="UniProtKB-UniRule"/>
</dbReference>
<comment type="function">
    <text evidence="6">Involved in the regulation of the intracellular balance of NAD and NADP, and is a key enzyme in the biosynthesis of NADP. Catalyzes specifically the phosphorylation on 2'-hydroxyl of the adenosine moiety of NAD to yield NADP.</text>
</comment>
<dbReference type="PANTHER" id="PTHR20275">
    <property type="entry name" value="NAD KINASE"/>
    <property type="match status" value="1"/>
</dbReference>
<dbReference type="GO" id="GO:0005737">
    <property type="term" value="C:cytoplasm"/>
    <property type="evidence" value="ECO:0007669"/>
    <property type="project" value="UniProtKB-SubCell"/>
</dbReference>
<feature type="active site" description="Proton acceptor" evidence="6">
    <location>
        <position position="85"/>
    </location>
</feature>
<dbReference type="InterPro" id="IPR017438">
    <property type="entry name" value="ATP-NAD_kinase_N"/>
</dbReference>
<comment type="similarity">
    <text evidence="6">Belongs to the NAD kinase family.</text>
</comment>
<feature type="binding site" evidence="6">
    <location>
        <begin position="154"/>
        <end position="155"/>
    </location>
    <ligand>
        <name>NAD(+)</name>
        <dbReference type="ChEBI" id="CHEBI:57540"/>
    </ligand>
</feature>
<dbReference type="Gene3D" id="2.60.200.30">
    <property type="entry name" value="Probable inorganic polyphosphate/atp-NAD kinase, domain 2"/>
    <property type="match status" value="1"/>
</dbReference>
<evidence type="ECO:0000256" key="3">
    <source>
        <dbReference type="ARBA" id="ARBA00022857"/>
    </source>
</evidence>
<comment type="cofactor">
    <cofactor evidence="6">
        <name>a divalent metal cation</name>
        <dbReference type="ChEBI" id="CHEBI:60240"/>
    </cofactor>
</comment>
<gene>
    <name evidence="6" type="primary">nadK</name>
    <name evidence="7" type="ORF">C0197_06625</name>
</gene>
<evidence type="ECO:0000256" key="1">
    <source>
        <dbReference type="ARBA" id="ARBA00022679"/>
    </source>
</evidence>
<comment type="caution">
    <text evidence="6">Lacks conserved residue(s) required for the propagation of feature annotation.</text>
</comment>
<evidence type="ECO:0000256" key="6">
    <source>
        <dbReference type="HAMAP-Rule" id="MF_00361"/>
    </source>
</evidence>
<keyword evidence="6" id="KW-0067">ATP-binding</keyword>
<dbReference type="GO" id="GO:0051287">
    <property type="term" value="F:NAD binding"/>
    <property type="evidence" value="ECO:0007669"/>
    <property type="project" value="UniProtKB-ARBA"/>
</dbReference>
<organism evidence="7 8">
    <name type="scientific">Caldimicrobium thiodismutans</name>
    <dbReference type="NCBI Taxonomy" id="1653476"/>
    <lineage>
        <taxon>Bacteria</taxon>
        <taxon>Pseudomonadati</taxon>
        <taxon>Thermodesulfobacteriota</taxon>
        <taxon>Thermodesulfobacteria</taxon>
        <taxon>Thermodesulfobacteriales</taxon>
        <taxon>Thermodesulfobacteriaceae</taxon>
        <taxon>Caldimicrobium</taxon>
    </lineage>
</organism>
<comment type="caution">
    <text evidence="7">The sequence shown here is derived from an EMBL/GenBank/DDBJ whole genome shotgun (WGS) entry which is preliminary data.</text>
</comment>
<proteinExistence type="inferred from homology"/>
<dbReference type="PANTHER" id="PTHR20275:SF0">
    <property type="entry name" value="NAD KINASE"/>
    <property type="match status" value="1"/>
</dbReference>
<dbReference type="InterPro" id="IPR002504">
    <property type="entry name" value="NADK"/>
</dbReference>
<evidence type="ECO:0000256" key="5">
    <source>
        <dbReference type="ARBA" id="ARBA00047925"/>
    </source>
</evidence>
<dbReference type="Pfam" id="PF01513">
    <property type="entry name" value="NAD_kinase"/>
    <property type="match status" value="1"/>
</dbReference>
<dbReference type="GO" id="GO:0046872">
    <property type="term" value="F:metal ion binding"/>
    <property type="evidence" value="ECO:0007669"/>
    <property type="project" value="UniProtKB-UniRule"/>
</dbReference>